<reference evidence="1" key="2">
    <citation type="submission" date="2021-03" db="UniProtKB">
        <authorList>
            <consortium name="EnsemblPlants"/>
        </authorList>
    </citation>
    <scope>IDENTIFICATION</scope>
</reference>
<evidence type="ECO:0000313" key="2">
    <source>
        <dbReference type="Proteomes" id="UP000596660"/>
    </source>
</evidence>
<sequence>MGSNEGSVGWSVFDTVKFLPSSPDALMAEINAAIAALEYTQVTARLGSSLMRGNGSVRGSVSVYDADIAEEAYQLGCAALSEGKVDAGLESLHISLSKCPPDQIDAVAKIRSLISFTAQKLQKSSK</sequence>
<name>A0A803M2I3_CHEQI</name>
<accession>A0A803M2I3</accession>
<dbReference type="RefSeq" id="XP_021729602.1">
    <property type="nucleotide sequence ID" value="XM_021873910.1"/>
</dbReference>
<dbReference type="KEGG" id="cqi:110696573"/>
<keyword evidence="2" id="KW-1185">Reference proteome</keyword>
<dbReference type="OrthoDB" id="1910345at2759"/>
<dbReference type="GeneID" id="110696573"/>
<dbReference type="AlphaFoldDB" id="A0A803M2I3"/>
<organism evidence="1 2">
    <name type="scientific">Chenopodium quinoa</name>
    <name type="common">Quinoa</name>
    <dbReference type="NCBI Taxonomy" id="63459"/>
    <lineage>
        <taxon>Eukaryota</taxon>
        <taxon>Viridiplantae</taxon>
        <taxon>Streptophyta</taxon>
        <taxon>Embryophyta</taxon>
        <taxon>Tracheophyta</taxon>
        <taxon>Spermatophyta</taxon>
        <taxon>Magnoliopsida</taxon>
        <taxon>eudicotyledons</taxon>
        <taxon>Gunneridae</taxon>
        <taxon>Pentapetalae</taxon>
        <taxon>Caryophyllales</taxon>
        <taxon>Chenopodiaceae</taxon>
        <taxon>Chenopodioideae</taxon>
        <taxon>Atripliceae</taxon>
        <taxon>Chenopodium</taxon>
    </lineage>
</organism>
<gene>
    <name evidence="1" type="primary">LOC110696573</name>
</gene>
<dbReference type="Proteomes" id="UP000596660">
    <property type="component" value="Unplaced"/>
</dbReference>
<protein>
    <submittedName>
        <fullName evidence="1">Uncharacterized protein</fullName>
    </submittedName>
</protein>
<dbReference type="EnsemblPlants" id="AUR62022431-RA">
    <property type="protein sequence ID" value="AUR62022431-RA:cds"/>
    <property type="gene ID" value="AUR62022431"/>
</dbReference>
<dbReference type="OMA" id="AKCPPDK"/>
<evidence type="ECO:0000313" key="1">
    <source>
        <dbReference type="EnsemblPlants" id="AUR62022431-RA:cds"/>
    </source>
</evidence>
<dbReference type="Gramene" id="AUR62022431-RA">
    <property type="protein sequence ID" value="AUR62022431-RA:cds"/>
    <property type="gene ID" value="AUR62022431"/>
</dbReference>
<proteinExistence type="predicted"/>
<reference evidence="1" key="1">
    <citation type="journal article" date="2017" name="Nature">
        <title>The genome of Chenopodium quinoa.</title>
        <authorList>
            <person name="Jarvis D.E."/>
            <person name="Ho Y.S."/>
            <person name="Lightfoot D.J."/>
            <person name="Schmoeckel S.M."/>
            <person name="Li B."/>
            <person name="Borm T.J.A."/>
            <person name="Ohyanagi H."/>
            <person name="Mineta K."/>
            <person name="Michell C.T."/>
            <person name="Saber N."/>
            <person name="Kharbatia N.M."/>
            <person name="Rupper R.R."/>
            <person name="Sharp A.R."/>
            <person name="Dally N."/>
            <person name="Boughton B.A."/>
            <person name="Woo Y.H."/>
            <person name="Gao G."/>
            <person name="Schijlen E.G.W.M."/>
            <person name="Guo X."/>
            <person name="Momin A.A."/>
            <person name="Negrao S."/>
            <person name="Al-Babili S."/>
            <person name="Gehring C."/>
            <person name="Roessner U."/>
            <person name="Jung C."/>
            <person name="Murphy K."/>
            <person name="Arold S.T."/>
            <person name="Gojobori T."/>
            <person name="van der Linden C.G."/>
            <person name="van Loo E.N."/>
            <person name="Jellen E.N."/>
            <person name="Maughan P.J."/>
            <person name="Tester M."/>
        </authorList>
    </citation>
    <scope>NUCLEOTIDE SEQUENCE [LARGE SCALE GENOMIC DNA]</scope>
    <source>
        <strain evidence="1">cv. PI 614886</strain>
    </source>
</reference>